<feature type="transmembrane region" description="Helical" evidence="5">
    <location>
        <begin position="342"/>
        <end position="358"/>
    </location>
</feature>
<dbReference type="EMBL" id="PZJX01000028">
    <property type="protein sequence ID" value="PTE09480.1"/>
    <property type="molecule type" value="Genomic_DNA"/>
</dbReference>
<reference evidence="7 8" key="1">
    <citation type="submission" date="2018-03" db="EMBL/GenBank/DDBJ databases">
        <title>Genome sequence of the symbiotic type strain Mesorhizobium helmanticense CSLC115NT isolated from Lotus corniculatus nodules.</title>
        <authorList>
            <person name="Sannazzaro A.I."/>
            <person name="Torres Tejerizo G.A."/>
            <person name="Dip D."/>
            <person name="Caballero M."/>
            <person name="Pistorio M."/>
            <person name="Estrella M.J."/>
        </authorList>
    </citation>
    <scope>NUCLEOTIDE SEQUENCE [LARGE SCALE GENOMIC DNA]</scope>
    <source>
        <strain evidence="7 8">CSLC115N</strain>
    </source>
</reference>
<evidence type="ECO:0000313" key="8">
    <source>
        <dbReference type="Proteomes" id="UP000240259"/>
    </source>
</evidence>
<feature type="transmembrane region" description="Helical" evidence="5">
    <location>
        <begin position="91"/>
        <end position="112"/>
    </location>
</feature>
<keyword evidence="4 5" id="KW-0472">Membrane</keyword>
<feature type="transmembrane region" description="Helical" evidence="5">
    <location>
        <begin position="36"/>
        <end position="56"/>
    </location>
</feature>
<dbReference type="AlphaFoldDB" id="A0A2T4IV10"/>
<protein>
    <recommendedName>
        <fullName evidence="6">O-antigen ligase-related domain-containing protein</fullName>
    </recommendedName>
</protein>
<feature type="domain" description="O-antigen ligase-related" evidence="6">
    <location>
        <begin position="201"/>
        <end position="327"/>
    </location>
</feature>
<dbReference type="OrthoDB" id="8077069at2"/>
<keyword evidence="2 5" id="KW-0812">Transmembrane</keyword>
<evidence type="ECO:0000256" key="1">
    <source>
        <dbReference type="ARBA" id="ARBA00004141"/>
    </source>
</evidence>
<evidence type="ECO:0000313" key="7">
    <source>
        <dbReference type="EMBL" id="PTE09480.1"/>
    </source>
</evidence>
<evidence type="ECO:0000256" key="4">
    <source>
        <dbReference type="ARBA" id="ARBA00023136"/>
    </source>
</evidence>
<feature type="transmembrane region" description="Helical" evidence="5">
    <location>
        <begin position="310"/>
        <end position="330"/>
    </location>
</feature>
<evidence type="ECO:0000256" key="3">
    <source>
        <dbReference type="ARBA" id="ARBA00022989"/>
    </source>
</evidence>
<name>A0A2T4IV10_9HYPH</name>
<organism evidence="7 8">
    <name type="scientific">Mesorhizobium helmanticense</name>
    <dbReference type="NCBI Taxonomy" id="1776423"/>
    <lineage>
        <taxon>Bacteria</taxon>
        <taxon>Pseudomonadati</taxon>
        <taxon>Pseudomonadota</taxon>
        <taxon>Alphaproteobacteria</taxon>
        <taxon>Hyphomicrobiales</taxon>
        <taxon>Phyllobacteriaceae</taxon>
        <taxon>Mesorhizobium</taxon>
    </lineage>
</organism>
<gene>
    <name evidence="7" type="ORF">C9427_15410</name>
</gene>
<accession>A0A2T4IV10</accession>
<dbReference type="Proteomes" id="UP000240259">
    <property type="component" value="Unassembled WGS sequence"/>
</dbReference>
<dbReference type="Pfam" id="PF04932">
    <property type="entry name" value="Wzy_C"/>
    <property type="match status" value="1"/>
</dbReference>
<feature type="transmembrane region" description="Helical" evidence="5">
    <location>
        <begin position="68"/>
        <end position="85"/>
    </location>
</feature>
<proteinExistence type="predicted"/>
<comment type="subcellular location">
    <subcellularLocation>
        <location evidence="1">Membrane</location>
        <topology evidence="1">Multi-pass membrane protein</topology>
    </subcellularLocation>
</comment>
<feature type="transmembrane region" description="Helical" evidence="5">
    <location>
        <begin position="12"/>
        <end position="30"/>
    </location>
</feature>
<feature type="transmembrane region" description="Helical" evidence="5">
    <location>
        <begin position="236"/>
        <end position="252"/>
    </location>
</feature>
<feature type="transmembrane region" description="Helical" evidence="5">
    <location>
        <begin position="164"/>
        <end position="185"/>
    </location>
</feature>
<keyword evidence="8" id="KW-1185">Reference proteome</keyword>
<evidence type="ECO:0000259" key="6">
    <source>
        <dbReference type="Pfam" id="PF04932"/>
    </source>
</evidence>
<sequence>MLITIQKRLVEIVLLWALIGYPLLGIYTTVTGIDNRAASVSVRTLIVLMSLFLIATSLSDKKFKVGKILFLFLFLYLSRLIYDYAYKYNEYALVAIQIYLSSVLIPALAVGPYSEYILSIQKKIVVMLSFSGALFLPAFFYAYHSGLFYTQGTDDSNVRYASEFVNAVSLGHFTCTVAIAAFFYIVEYRPRLIECVVHTAIVVGSIAALFLSGSRAAFVGVVVASTVYAVSRPSRLLILVPFLLGGLMFLPQDNYLVRRMNDLVIAKWDTGALARFDVQSTAISDFFDSPIIGKHFIDMNWGPGLYPHNIMIEILMALGLVGAVPFFIVIGMSMYRAMKFRAHLTFYTIIYIVSFTFLQTSGAIWAADSLFVLTSVLLAANKNFMPRSLTAPSRPNRTAQRSFHARA</sequence>
<dbReference type="InterPro" id="IPR007016">
    <property type="entry name" value="O-antigen_ligase-rel_domated"/>
</dbReference>
<evidence type="ECO:0000256" key="2">
    <source>
        <dbReference type="ARBA" id="ARBA00022692"/>
    </source>
</evidence>
<keyword evidence="3 5" id="KW-1133">Transmembrane helix</keyword>
<evidence type="ECO:0000256" key="5">
    <source>
        <dbReference type="SAM" id="Phobius"/>
    </source>
</evidence>
<comment type="caution">
    <text evidence="7">The sequence shown here is derived from an EMBL/GenBank/DDBJ whole genome shotgun (WGS) entry which is preliminary data.</text>
</comment>
<feature type="transmembrane region" description="Helical" evidence="5">
    <location>
        <begin position="124"/>
        <end position="144"/>
    </location>
</feature>
<dbReference type="RefSeq" id="WP_107649983.1">
    <property type="nucleotide sequence ID" value="NZ_PZJX01000028.1"/>
</dbReference>
<dbReference type="GO" id="GO:0016020">
    <property type="term" value="C:membrane"/>
    <property type="evidence" value="ECO:0007669"/>
    <property type="project" value="UniProtKB-SubCell"/>
</dbReference>